<dbReference type="Pfam" id="PF00005">
    <property type="entry name" value="ABC_tran"/>
    <property type="match status" value="1"/>
</dbReference>
<dbReference type="GO" id="GO:0005524">
    <property type="term" value="F:ATP binding"/>
    <property type="evidence" value="ECO:0007669"/>
    <property type="project" value="UniProtKB-KW"/>
</dbReference>
<evidence type="ECO:0000313" key="4">
    <source>
        <dbReference type="EMBL" id="BCU69793.1"/>
    </source>
</evidence>
<dbReference type="AlphaFoldDB" id="A0A8D5ZEP1"/>
<dbReference type="Proteomes" id="UP000825123">
    <property type="component" value="Chromosome"/>
</dbReference>
<dbReference type="SUPFAM" id="SSF52540">
    <property type="entry name" value="P-loop containing nucleoside triphosphate hydrolases"/>
    <property type="match status" value="1"/>
</dbReference>
<keyword evidence="2" id="KW-0067">ATP-binding</keyword>
<dbReference type="GeneID" id="66162832"/>
<protein>
    <recommendedName>
        <fullName evidence="3">ABC transporter domain-containing protein</fullName>
    </recommendedName>
</protein>
<accession>A0A8D5ZEP1</accession>
<dbReference type="PANTHER" id="PTHR43158:SF2">
    <property type="entry name" value="SKFA PEPTIDE EXPORT ATP-BINDING PROTEIN SKFE"/>
    <property type="match status" value="1"/>
</dbReference>
<organism evidence="4 5">
    <name type="scientific">Stygiolobus caldivivus</name>
    <dbReference type="NCBI Taxonomy" id="2824673"/>
    <lineage>
        <taxon>Archaea</taxon>
        <taxon>Thermoproteota</taxon>
        <taxon>Thermoprotei</taxon>
        <taxon>Sulfolobales</taxon>
        <taxon>Sulfolobaceae</taxon>
        <taxon>Stygiolobus</taxon>
    </lineage>
</organism>
<sequence>MVEIKGLTVKRGGMTILKDVNIVVEESNPVCLIGNNGAGKTTLLLAIAKVVPAEGEMKFAGRELGQGEVSFYVEGMEPYGHLTVNDYYSLFKGLYKTGVKDIFGVYDKWKNTRFSKLSQGTKKKLLLELVISQPHKLLLIDEPFANLDDESKEILTSYLMDEAEENIVVLTSPSKEVVSGVCRSFYDVAVWRVY</sequence>
<evidence type="ECO:0000256" key="1">
    <source>
        <dbReference type="ARBA" id="ARBA00022741"/>
    </source>
</evidence>
<dbReference type="GO" id="GO:0016887">
    <property type="term" value="F:ATP hydrolysis activity"/>
    <property type="evidence" value="ECO:0007669"/>
    <property type="project" value="InterPro"/>
</dbReference>
<dbReference type="PANTHER" id="PTHR43158">
    <property type="entry name" value="SKFA PEPTIDE EXPORT ATP-BINDING PROTEIN SKFE"/>
    <property type="match status" value="1"/>
</dbReference>
<reference evidence="4 5" key="1">
    <citation type="submission" date="2021-04" db="EMBL/GenBank/DDBJ databases">
        <title>Complete genome sequence of Stygiolobus sp. KN-1.</title>
        <authorList>
            <person name="Nakamura K."/>
            <person name="Sakai H."/>
            <person name="Kurosawa N."/>
        </authorList>
    </citation>
    <scope>NUCLEOTIDE SEQUENCE [LARGE SCALE GENOMIC DNA]</scope>
    <source>
        <strain evidence="4 5">KN-1</strain>
    </source>
</reference>
<dbReference type="PROSITE" id="PS50893">
    <property type="entry name" value="ABC_TRANSPORTER_2"/>
    <property type="match status" value="1"/>
</dbReference>
<dbReference type="SMART" id="SM00382">
    <property type="entry name" value="AAA"/>
    <property type="match status" value="1"/>
</dbReference>
<name>A0A8D5ZEP1_9CREN</name>
<keyword evidence="1" id="KW-0547">Nucleotide-binding</keyword>
<dbReference type="InterPro" id="IPR027417">
    <property type="entry name" value="P-loop_NTPase"/>
</dbReference>
<gene>
    <name evidence="4" type="ORF">KN1_10900</name>
</gene>
<feature type="domain" description="ABC transporter" evidence="3">
    <location>
        <begin position="2"/>
        <end position="190"/>
    </location>
</feature>
<evidence type="ECO:0000256" key="2">
    <source>
        <dbReference type="ARBA" id="ARBA00022840"/>
    </source>
</evidence>
<evidence type="ECO:0000259" key="3">
    <source>
        <dbReference type="PROSITE" id="PS50893"/>
    </source>
</evidence>
<dbReference type="InterPro" id="IPR003593">
    <property type="entry name" value="AAA+_ATPase"/>
</dbReference>
<dbReference type="Gene3D" id="3.40.50.300">
    <property type="entry name" value="P-loop containing nucleotide triphosphate hydrolases"/>
    <property type="match status" value="1"/>
</dbReference>
<dbReference type="KEGG" id="csty:KN1_10900"/>
<dbReference type="EMBL" id="AP024597">
    <property type="protein sequence ID" value="BCU69793.1"/>
    <property type="molecule type" value="Genomic_DNA"/>
</dbReference>
<dbReference type="InterPro" id="IPR003439">
    <property type="entry name" value="ABC_transporter-like_ATP-bd"/>
</dbReference>
<evidence type="ECO:0000313" key="5">
    <source>
        <dbReference type="Proteomes" id="UP000825123"/>
    </source>
</evidence>
<dbReference type="RefSeq" id="WP_221289818.1">
    <property type="nucleotide sequence ID" value="NZ_AP024597.1"/>
</dbReference>
<keyword evidence="5" id="KW-1185">Reference proteome</keyword>
<proteinExistence type="predicted"/>